<dbReference type="PROSITE" id="PS50294">
    <property type="entry name" value="WD_REPEATS_REGION"/>
    <property type="match status" value="1"/>
</dbReference>
<feature type="compositionally biased region" description="Low complexity" evidence="3">
    <location>
        <begin position="1199"/>
        <end position="1212"/>
    </location>
</feature>
<dbReference type="OrthoDB" id="10251741at2759"/>
<keyword evidence="1" id="KW-0853">WD repeat</keyword>
<feature type="region of interest" description="Disordered" evidence="3">
    <location>
        <begin position="858"/>
        <end position="890"/>
    </location>
</feature>
<feature type="repeat" description="WD" evidence="1">
    <location>
        <begin position="483"/>
        <end position="524"/>
    </location>
</feature>
<evidence type="ECO:0000256" key="1">
    <source>
        <dbReference type="PROSITE-ProRule" id="PRU00221"/>
    </source>
</evidence>
<evidence type="ECO:0008006" key="6">
    <source>
        <dbReference type="Google" id="ProtNLM"/>
    </source>
</evidence>
<dbReference type="PROSITE" id="PS50082">
    <property type="entry name" value="WD_REPEATS_2"/>
    <property type="match status" value="1"/>
</dbReference>
<dbReference type="PANTHER" id="PTHR32215:SF0">
    <property type="entry name" value="CILIA- AND FLAGELLA-ASSOCIATED PROTEIN 57"/>
    <property type="match status" value="1"/>
</dbReference>
<feature type="region of interest" description="Disordered" evidence="3">
    <location>
        <begin position="1304"/>
        <end position="1332"/>
    </location>
</feature>
<feature type="region of interest" description="Disordered" evidence="3">
    <location>
        <begin position="1104"/>
        <end position="1124"/>
    </location>
</feature>
<proteinExistence type="predicted"/>
<dbReference type="InterPro" id="IPR011047">
    <property type="entry name" value="Quinoprotein_ADH-like_sf"/>
</dbReference>
<feature type="compositionally biased region" description="Basic and acidic residues" evidence="3">
    <location>
        <begin position="1106"/>
        <end position="1124"/>
    </location>
</feature>
<dbReference type="InterPro" id="IPR015943">
    <property type="entry name" value="WD40/YVTN_repeat-like_dom_sf"/>
</dbReference>
<comment type="caution">
    <text evidence="4">The sequence shown here is derived from an EMBL/GenBank/DDBJ whole genome shotgun (WGS) entry which is preliminary data.</text>
</comment>
<dbReference type="InterPro" id="IPR001680">
    <property type="entry name" value="WD40_rpt"/>
</dbReference>
<dbReference type="OMA" id="FEWSPND"/>
<feature type="compositionally biased region" description="Polar residues" evidence="3">
    <location>
        <begin position="1243"/>
        <end position="1261"/>
    </location>
</feature>
<dbReference type="Proteomes" id="UP000751190">
    <property type="component" value="Unassembled WGS sequence"/>
</dbReference>
<organism evidence="4 5">
    <name type="scientific">Diacronema lutheri</name>
    <name type="common">Unicellular marine alga</name>
    <name type="synonym">Monochrysis lutheri</name>
    <dbReference type="NCBI Taxonomy" id="2081491"/>
    <lineage>
        <taxon>Eukaryota</taxon>
        <taxon>Haptista</taxon>
        <taxon>Haptophyta</taxon>
        <taxon>Pavlovophyceae</taxon>
        <taxon>Pavlovales</taxon>
        <taxon>Pavlovaceae</taxon>
        <taxon>Diacronema</taxon>
    </lineage>
</organism>
<sequence>MASPGPLMLSHAFGLAPVGHNNVVCMDDNQIAFPVGRHISITNAETRASTFLLPDHFDKVQRITALALAPNRKYLACAEVVSEEEPAQVSIFTLSTGKRTRMITPPVEINVFQWRSLAFSADGKVLVGLGDAPDYLLLWWQWDKGKLLGYARVGQPAFRVALSRPADVKQPSTCAVAGPKLIRFFKIGDAKAEGQVKSANASVGKRELLDFTDLCWLDDERLLACASSGEVCVFESQELRQVLHAVHPGSAPLRAIIPCARGFVVAGDRGLLSVHERTEDNAFVPLKVFTCHGAMSRIAGAAPPGGERKPEPITSLALSPSEDVLVCTSGECEVSLFPLKDMDILRADAAEDHFTPLCGGFHQGAVSGLDVCLRKPLLATCSAADRTVRVWEYNERVCVHARLFVEEPLSVAFHPSGYHLLVGFGDKLRFFHLLVDDFKLVAEFHLKSCKEVRFSNGGHLFAAAAGPNVVVFGTYTLEQVGALKGHAGPVRSLSFSTDDFAIVTSGVDGAVYEWAIDGLARVEDHVLKGCQYNAVLCAERGSAMAGALASGLLAPVASGAGAPAGGGGKGSGARAKARIVAGSNDGKLRELHAGQISRELDLGGKVTQLILTPPDRATRQQSLVVALGDGALLAYSWPLDDTPPASIHVHRGQVSRLRLSADGGTIFSCGEDGAVFLFAARQAEARDAVRRAGGERDDGGTGGELDTVLVSHSELTERLSSVKELEKHISDQQLQADFKLHQAHAEFARALKKAQDDATVRADEAAARYEALSRARDRAEREVRERERATEVAHMRAAEELEHLYERKLAAEAARYESLSQQKADLQSAFEERMLQMQQHHVAQLEAYKHEMDAARRDAERMHSDLRDDRERLKQSYEEELTQEDRDYEDEVQRMKRAHTSHLQAERDEALKLKGEAAIVRKKFEASRTDMQKLRNSLDDRNGEIRTLSGQLADADKMVMMLRKDMREREDTIADKERRMAELKSKNKELEKFKYVLDYKLRELKKELEPRDEALNRMRTTVTELDDELQRDFKHNVTLTQEVGDKQAKIDSLSRELKRERRLLAERERFISSFARDLHRLVTYTEPALWRDAIKDIYRTYAKSDSTTDSHSHTDADAAEHEIHRQREYMERAIDTLKGRVSRSEDKRTFDQKRKVGENQTLLHEVNALRVENKDLKGRVHSLNAQLELADQRTKPRVAGAPRMPPAGAGAASISRPRTGSAGGARAPIDHASTESLPAVGDGSTNRLSAATTSMRPSASVGQLARGSALAGSRERSKVAEMLAQLDENNREIGAQRNEIRRLRDQVSSLMSAAPSASSRARTPLPPSQPQP</sequence>
<dbReference type="Gene3D" id="1.10.287.1490">
    <property type="match status" value="1"/>
</dbReference>
<dbReference type="SMART" id="SM00320">
    <property type="entry name" value="WD40"/>
    <property type="match status" value="6"/>
</dbReference>
<dbReference type="InterPro" id="IPR052993">
    <property type="entry name" value="CFA-57"/>
</dbReference>
<protein>
    <recommendedName>
        <fullName evidence="6">Cilia- and flagella-associated protein 57</fullName>
    </recommendedName>
</protein>
<dbReference type="SUPFAM" id="SSF50998">
    <property type="entry name" value="Quinoprotein alcohol dehydrogenase-like"/>
    <property type="match status" value="2"/>
</dbReference>
<evidence type="ECO:0000256" key="3">
    <source>
        <dbReference type="SAM" id="MobiDB-lite"/>
    </source>
</evidence>
<dbReference type="Gene3D" id="2.130.10.10">
    <property type="entry name" value="YVTN repeat-like/Quinoprotein amine dehydrogenase"/>
    <property type="match status" value="3"/>
</dbReference>
<keyword evidence="5" id="KW-1185">Reference proteome</keyword>
<dbReference type="PANTHER" id="PTHR32215">
    <property type="entry name" value="CILIA- AND FLAGELLA-ASSOCIATED PROTEIN 57"/>
    <property type="match status" value="1"/>
</dbReference>
<accession>A0A8J6CA42</accession>
<evidence type="ECO:0000256" key="2">
    <source>
        <dbReference type="SAM" id="Coils"/>
    </source>
</evidence>
<feature type="compositionally biased region" description="Low complexity" evidence="3">
    <location>
        <begin position="1308"/>
        <end position="1323"/>
    </location>
</feature>
<evidence type="ECO:0000313" key="5">
    <source>
        <dbReference type="Proteomes" id="UP000751190"/>
    </source>
</evidence>
<keyword evidence="2" id="KW-0175">Coiled coil</keyword>
<feature type="coiled-coil region" evidence="2">
    <location>
        <begin position="966"/>
        <end position="993"/>
    </location>
</feature>
<name>A0A8J6CA42_DIALT</name>
<gene>
    <name evidence="4" type="ORF">KFE25_003959</name>
</gene>
<feature type="coiled-coil region" evidence="2">
    <location>
        <begin position="1159"/>
        <end position="1193"/>
    </location>
</feature>
<feature type="compositionally biased region" description="Acidic residues" evidence="3">
    <location>
        <begin position="878"/>
        <end position="890"/>
    </location>
</feature>
<feature type="compositionally biased region" description="Basic and acidic residues" evidence="3">
    <location>
        <begin position="858"/>
        <end position="877"/>
    </location>
</feature>
<dbReference type="Pfam" id="PF00400">
    <property type="entry name" value="WD40"/>
    <property type="match status" value="3"/>
</dbReference>
<evidence type="ECO:0000313" key="4">
    <source>
        <dbReference type="EMBL" id="KAG8463686.1"/>
    </source>
</evidence>
<reference evidence="4" key="1">
    <citation type="submission" date="2021-05" db="EMBL/GenBank/DDBJ databases">
        <title>The genome of the haptophyte Pavlova lutheri (Diacronema luteri, Pavlovales) - a model for lipid biosynthesis in eukaryotic algae.</title>
        <authorList>
            <person name="Hulatt C.J."/>
            <person name="Posewitz M.C."/>
        </authorList>
    </citation>
    <scope>NUCLEOTIDE SEQUENCE</scope>
    <source>
        <strain evidence="4">NIVA-4/92</strain>
    </source>
</reference>
<dbReference type="EMBL" id="JAGTXO010000015">
    <property type="protein sequence ID" value="KAG8463686.1"/>
    <property type="molecule type" value="Genomic_DNA"/>
</dbReference>
<feature type="region of interest" description="Disordered" evidence="3">
    <location>
        <begin position="1193"/>
        <end position="1263"/>
    </location>
</feature>